<reference evidence="1 2" key="1">
    <citation type="journal article" date="2019" name="Commun. Biol.">
        <title>The bagworm genome reveals a unique fibroin gene that provides high tensile strength.</title>
        <authorList>
            <person name="Kono N."/>
            <person name="Nakamura H."/>
            <person name="Ohtoshi R."/>
            <person name="Tomita M."/>
            <person name="Numata K."/>
            <person name="Arakawa K."/>
        </authorList>
    </citation>
    <scope>NUCLEOTIDE SEQUENCE [LARGE SCALE GENOMIC DNA]</scope>
</reference>
<proteinExistence type="predicted"/>
<keyword evidence="2" id="KW-1185">Reference proteome</keyword>
<dbReference type="Proteomes" id="UP000299102">
    <property type="component" value="Unassembled WGS sequence"/>
</dbReference>
<organism evidence="1 2">
    <name type="scientific">Eumeta variegata</name>
    <name type="common">Bagworm moth</name>
    <name type="synonym">Eumeta japonica</name>
    <dbReference type="NCBI Taxonomy" id="151549"/>
    <lineage>
        <taxon>Eukaryota</taxon>
        <taxon>Metazoa</taxon>
        <taxon>Ecdysozoa</taxon>
        <taxon>Arthropoda</taxon>
        <taxon>Hexapoda</taxon>
        <taxon>Insecta</taxon>
        <taxon>Pterygota</taxon>
        <taxon>Neoptera</taxon>
        <taxon>Endopterygota</taxon>
        <taxon>Lepidoptera</taxon>
        <taxon>Glossata</taxon>
        <taxon>Ditrysia</taxon>
        <taxon>Tineoidea</taxon>
        <taxon>Psychidae</taxon>
        <taxon>Oiketicinae</taxon>
        <taxon>Eumeta</taxon>
    </lineage>
</organism>
<gene>
    <name evidence="1" type="ORF">EVAR_72643_1</name>
</gene>
<sequence length="96" mass="10907">MELLDAIQGLKPGDGDKNNESCVQFVCENEKELLAAIRNFGRYQLTNLNLALQDVYLQNEDYIKPSDDHDTLFKGLNQCTEPNLLEDDDESKESIV</sequence>
<comment type="caution">
    <text evidence="1">The sequence shown here is derived from an EMBL/GenBank/DDBJ whole genome shotgun (WGS) entry which is preliminary data.</text>
</comment>
<dbReference type="EMBL" id="BGZK01009478">
    <property type="protein sequence ID" value="GBP12447.1"/>
    <property type="molecule type" value="Genomic_DNA"/>
</dbReference>
<accession>A0A4C1TGA6</accession>
<evidence type="ECO:0000313" key="1">
    <source>
        <dbReference type="EMBL" id="GBP12447.1"/>
    </source>
</evidence>
<protein>
    <submittedName>
        <fullName evidence="1">Uncharacterized protein</fullName>
    </submittedName>
</protein>
<evidence type="ECO:0000313" key="2">
    <source>
        <dbReference type="Proteomes" id="UP000299102"/>
    </source>
</evidence>
<dbReference type="OrthoDB" id="8176390at2759"/>
<dbReference type="AlphaFoldDB" id="A0A4C1TGA6"/>
<name>A0A4C1TGA6_EUMVA</name>